<gene>
    <name evidence="2" type="ORF">C7H19_17460</name>
</gene>
<comment type="caution">
    <text evidence="2">The sequence shown here is derived from an EMBL/GenBank/DDBJ whole genome shotgun (WGS) entry which is preliminary data.</text>
</comment>
<name>A0A2T1LUF3_9CHRO</name>
<reference evidence="2 3" key="2">
    <citation type="submission" date="2018-03" db="EMBL/GenBank/DDBJ databases">
        <authorList>
            <person name="Keele B.F."/>
        </authorList>
    </citation>
    <scope>NUCLEOTIDE SEQUENCE [LARGE SCALE GENOMIC DNA]</scope>
    <source>
        <strain evidence="2 3">CCALA 016</strain>
    </source>
</reference>
<protein>
    <submittedName>
        <fullName evidence="2">Putative toxin-antitoxin system toxin component, PIN family</fullName>
    </submittedName>
</protein>
<dbReference type="AlphaFoldDB" id="A0A2T1LUF3"/>
<dbReference type="OrthoDB" id="426765at2"/>
<dbReference type="InterPro" id="IPR002850">
    <property type="entry name" value="PIN_toxin-like"/>
</dbReference>
<dbReference type="SUPFAM" id="SSF88723">
    <property type="entry name" value="PIN domain-like"/>
    <property type="match status" value="1"/>
</dbReference>
<accession>A0A2T1LUF3</accession>
<dbReference type="PANTHER" id="PTHR34610">
    <property type="entry name" value="SSL7007 PROTEIN"/>
    <property type="match status" value="1"/>
</dbReference>
<organism evidence="2 3">
    <name type="scientific">Aphanothece hegewaldii CCALA 016</name>
    <dbReference type="NCBI Taxonomy" id="2107694"/>
    <lineage>
        <taxon>Bacteria</taxon>
        <taxon>Bacillati</taxon>
        <taxon>Cyanobacteriota</taxon>
        <taxon>Cyanophyceae</taxon>
        <taxon>Oscillatoriophycideae</taxon>
        <taxon>Chroococcales</taxon>
        <taxon>Aphanothecaceae</taxon>
        <taxon>Aphanothece</taxon>
    </lineage>
</organism>
<dbReference type="EMBL" id="PXOH01000022">
    <property type="protein sequence ID" value="PSF35170.1"/>
    <property type="molecule type" value="Genomic_DNA"/>
</dbReference>
<dbReference type="InterPro" id="IPR002716">
    <property type="entry name" value="PIN_dom"/>
</dbReference>
<dbReference type="Pfam" id="PF13470">
    <property type="entry name" value="PIN_3"/>
    <property type="match status" value="1"/>
</dbReference>
<dbReference type="NCBIfam" id="TIGR00305">
    <property type="entry name" value="putative toxin-antitoxin system toxin component, PIN family"/>
    <property type="match status" value="1"/>
</dbReference>
<keyword evidence="3" id="KW-1185">Reference proteome</keyword>
<evidence type="ECO:0000259" key="1">
    <source>
        <dbReference type="SMART" id="SM00670"/>
    </source>
</evidence>
<proteinExistence type="predicted"/>
<dbReference type="InterPro" id="IPR029060">
    <property type="entry name" value="PIN-like_dom_sf"/>
</dbReference>
<feature type="domain" description="PIN" evidence="1">
    <location>
        <begin position="3"/>
        <end position="116"/>
    </location>
</feature>
<dbReference type="Proteomes" id="UP000239001">
    <property type="component" value="Unassembled WGS sequence"/>
</dbReference>
<evidence type="ECO:0000313" key="3">
    <source>
        <dbReference type="Proteomes" id="UP000239001"/>
    </source>
</evidence>
<dbReference type="Gene3D" id="3.40.50.1010">
    <property type="entry name" value="5'-nuclease"/>
    <property type="match status" value="1"/>
</dbReference>
<dbReference type="PANTHER" id="PTHR34610:SF3">
    <property type="entry name" value="SSL7007 PROTEIN"/>
    <property type="match status" value="1"/>
</dbReference>
<dbReference type="SMART" id="SM00670">
    <property type="entry name" value="PINc"/>
    <property type="match status" value="1"/>
</dbReference>
<reference evidence="2 3" key="1">
    <citation type="submission" date="2018-03" db="EMBL/GenBank/DDBJ databases">
        <title>The ancient ancestry and fast evolution of plastids.</title>
        <authorList>
            <person name="Moore K.R."/>
            <person name="Magnabosco C."/>
            <person name="Momper L."/>
            <person name="Gold D.A."/>
            <person name="Bosak T."/>
            <person name="Fournier G.P."/>
        </authorList>
    </citation>
    <scope>NUCLEOTIDE SEQUENCE [LARGE SCALE GENOMIC DNA]</scope>
    <source>
        <strain evidence="2 3">CCALA 016</strain>
    </source>
</reference>
<sequence>MSNFYVFDTNVIVSAAIFPQSIPRMSIDKAFIQGTVLISDSIEEELTEVLQRKKFDRYASFELRYDFLENFLLEALFIYVDQNIQACRDTKDNKFLELAVCGKATVIISGDQDLLVLNPFRGIAIITPQDFFNF</sequence>
<evidence type="ECO:0000313" key="2">
    <source>
        <dbReference type="EMBL" id="PSF35170.1"/>
    </source>
</evidence>